<dbReference type="InterPro" id="IPR014001">
    <property type="entry name" value="Helicase_ATP-bd"/>
</dbReference>
<evidence type="ECO:0000259" key="5">
    <source>
        <dbReference type="PROSITE" id="PS51192"/>
    </source>
</evidence>
<dbReference type="SMART" id="SM00490">
    <property type="entry name" value="HELICc"/>
    <property type="match status" value="1"/>
</dbReference>
<evidence type="ECO:0000256" key="1">
    <source>
        <dbReference type="ARBA" id="ARBA00022741"/>
    </source>
</evidence>
<dbReference type="Proteomes" id="UP001150907">
    <property type="component" value="Unassembled WGS sequence"/>
</dbReference>
<dbReference type="CDD" id="cd18793">
    <property type="entry name" value="SF2_C_SNF"/>
    <property type="match status" value="1"/>
</dbReference>
<feature type="compositionally biased region" description="Acidic residues" evidence="4">
    <location>
        <begin position="247"/>
        <end position="257"/>
    </location>
</feature>
<feature type="compositionally biased region" description="Basic and acidic residues" evidence="4">
    <location>
        <begin position="1"/>
        <end position="10"/>
    </location>
</feature>
<dbReference type="Gene3D" id="3.40.50.10810">
    <property type="entry name" value="Tandem AAA-ATPase domain"/>
    <property type="match status" value="3"/>
</dbReference>
<dbReference type="GO" id="GO:0005634">
    <property type="term" value="C:nucleus"/>
    <property type="evidence" value="ECO:0007669"/>
    <property type="project" value="TreeGrafter"/>
</dbReference>
<keyword evidence="3" id="KW-0067">ATP-binding</keyword>
<gene>
    <name evidence="7" type="ORF">H4R26_003586</name>
</gene>
<dbReference type="CDD" id="cd18008">
    <property type="entry name" value="DEXDc_SHPRH-like"/>
    <property type="match status" value="1"/>
</dbReference>
<dbReference type="GO" id="GO:0016787">
    <property type="term" value="F:hydrolase activity"/>
    <property type="evidence" value="ECO:0007669"/>
    <property type="project" value="UniProtKB-KW"/>
</dbReference>
<dbReference type="PROSITE" id="PS51192">
    <property type="entry name" value="HELICASE_ATP_BIND_1"/>
    <property type="match status" value="1"/>
</dbReference>
<dbReference type="InterPro" id="IPR050628">
    <property type="entry name" value="SNF2_RAD54_helicase_TF"/>
</dbReference>
<dbReference type="InterPro" id="IPR000330">
    <property type="entry name" value="SNF2_N"/>
</dbReference>
<dbReference type="EMBL" id="JANBQF010000299">
    <property type="protein sequence ID" value="KAJ2002463.1"/>
    <property type="molecule type" value="Genomic_DNA"/>
</dbReference>
<dbReference type="GO" id="GO:0005524">
    <property type="term" value="F:ATP binding"/>
    <property type="evidence" value="ECO:0007669"/>
    <property type="project" value="UniProtKB-KW"/>
</dbReference>
<dbReference type="GO" id="GO:0008094">
    <property type="term" value="F:ATP-dependent activity, acting on DNA"/>
    <property type="evidence" value="ECO:0007669"/>
    <property type="project" value="TreeGrafter"/>
</dbReference>
<evidence type="ECO:0000259" key="6">
    <source>
        <dbReference type="PROSITE" id="PS51194"/>
    </source>
</evidence>
<keyword evidence="2" id="KW-0378">Hydrolase</keyword>
<feature type="region of interest" description="Disordered" evidence="4">
    <location>
        <begin position="1"/>
        <end position="22"/>
    </location>
</feature>
<evidence type="ECO:0000256" key="2">
    <source>
        <dbReference type="ARBA" id="ARBA00022801"/>
    </source>
</evidence>
<organism evidence="7 8">
    <name type="scientific">Coemansia thaxteri</name>
    <dbReference type="NCBI Taxonomy" id="2663907"/>
    <lineage>
        <taxon>Eukaryota</taxon>
        <taxon>Fungi</taxon>
        <taxon>Fungi incertae sedis</taxon>
        <taxon>Zoopagomycota</taxon>
        <taxon>Kickxellomycotina</taxon>
        <taxon>Kickxellomycetes</taxon>
        <taxon>Kickxellales</taxon>
        <taxon>Kickxellaceae</taxon>
        <taxon>Coemansia</taxon>
    </lineage>
</organism>
<proteinExistence type="predicted"/>
<dbReference type="InterPro" id="IPR001650">
    <property type="entry name" value="Helicase_C-like"/>
</dbReference>
<comment type="caution">
    <text evidence="7">The sequence shown here is derived from an EMBL/GenBank/DDBJ whole genome shotgun (WGS) entry which is preliminary data.</text>
</comment>
<name>A0A9W8BIR0_9FUNG</name>
<reference evidence="7" key="1">
    <citation type="submission" date="2022-07" db="EMBL/GenBank/DDBJ databases">
        <title>Phylogenomic reconstructions and comparative analyses of Kickxellomycotina fungi.</title>
        <authorList>
            <person name="Reynolds N.K."/>
            <person name="Stajich J.E."/>
            <person name="Barry K."/>
            <person name="Grigoriev I.V."/>
            <person name="Crous P."/>
            <person name="Smith M.E."/>
        </authorList>
    </citation>
    <scope>NUCLEOTIDE SEQUENCE</scope>
    <source>
        <strain evidence="7">IMI 214461</strain>
    </source>
</reference>
<feature type="compositionally biased region" description="Basic and acidic residues" evidence="4">
    <location>
        <begin position="740"/>
        <end position="772"/>
    </location>
</feature>
<dbReference type="PANTHER" id="PTHR45626">
    <property type="entry name" value="TRANSCRIPTION TERMINATION FACTOR 2-RELATED"/>
    <property type="match status" value="1"/>
</dbReference>
<keyword evidence="1" id="KW-0547">Nucleotide-binding</keyword>
<dbReference type="InterPro" id="IPR049730">
    <property type="entry name" value="SNF2/RAD54-like_C"/>
</dbReference>
<dbReference type="GO" id="GO:0006281">
    <property type="term" value="P:DNA repair"/>
    <property type="evidence" value="ECO:0007669"/>
    <property type="project" value="TreeGrafter"/>
</dbReference>
<dbReference type="PANTHER" id="PTHR45626:SF52">
    <property type="entry name" value="SINGLE-STRANDED DNA-DEPENDENT ATPASE (EUROFUNG)"/>
    <property type="match status" value="1"/>
</dbReference>
<evidence type="ECO:0000256" key="4">
    <source>
        <dbReference type="SAM" id="MobiDB-lite"/>
    </source>
</evidence>
<dbReference type="Pfam" id="PF00271">
    <property type="entry name" value="Helicase_C"/>
    <property type="match status" value="1"/>
</dbReference>
<feature type="region of interest" description="Disordered" evidence="4">
    <location>
        <begin position="731"/>
        <end position="777"/>
    </location>
</feature>
<sequence>MGLRASREGDGSGQDWRVQKTRFKNQALPSHMRVELRREPEEDPKIRLANIKSTFVTLLDLPELDAPPQVTTELRRHQKQALFFMVHRETEGVDVEEAGFVDVDSGMSFPKLWRVSRSGPNGSAREYTHALVDIKSLEKPRPLLGGILADDMGLGKTLSILSLALRLPPTRPRGIRMKFVDVSTSAQPSRALASTLSAKSQPGQQTGTRRNQRRARIARSNSGCSAASQPSRRRGKAADTSSGDWDAIVDIDGDSDSFTELPPAKRAHKSSRPKTLRSGKRASASALDDSSGLSDSDGLLEDPMVYFLPESDKIKPAGGEADGSPDPEEHVPTSSAASVPDSDSDSCTSDSFVVDERPMTPPPDYENEATGKKEQCERTFSANYHGRYAGCTLIVCPLSTLGNWEEQVRIHTRPRSLSVYAYHGNGRVNNPKKLCKYDIVLTTYNVVQVEYKRETRQLVTELVALPRSNGAGVFDSNSEEDSSTKVYQIPDDPYVSPLQAVHWHRIVLDEAHTIKERRTISSLAAHSLTGDRRWCLTGTPIQNRLDDLFSLLRFLHIAPINNWRVWLTYFGAPFHENIRGRAEEGDFEEHNIGANRVQRLMQSICLRRMKQQVDAKTNRAMIELPPKFEVVRWLELAEGERRLYQMAEDIARNKYENMSRSGTILKNYMHILQIILRLRQLCTHPRLWSEDKWKEAHVLATDSSIAASHTSQLPVNGQSEAAGSVVAGTEISQAAPGPKPEPKSEPKSEVKPKPEAKPKPEVKRQAKSESTRPPRIPAAADLCSAVMTGAGLHDQSALLSKWARETDAHGMGVKCDYCYNNAIPPAVLLNLGSLAATDYLGPAVTKCMHTVCRTCQITLFGMAPANPEEKELLLETCSTNALTECMVCCEMLGLDDMAHISAQDICQSTVPANSGSTARVRAPSNGRAKEAANLLSPGQVSDAERDEYADISQICKNFDSSTKVTVLINDIEKIRARRWITDADFQVDQSHPAVMARHKELSECPGLREKCVVFSQWTTMLDLIEPLLRQRGIRFTRLDGTMQRPHRDRNLNLFKTDPGIEVMLLSLKAGGVGLNLAYATHVFLMDVFWNPSVESQAIDRIHRLGQKSPITVTRYFIKNSIEERIMRLQLRKAKVADISLMDSTRRLHPNAISAVGDDSEENALAISTGTHSRQQRLDDLNLLFH</sequence>
<evidence type="ECO:0000313" key="8">
    <source>
        <dbReference type="Proteomes" id="UP001150907"/>
    </source>
</evidence>
<feature type="region of interest" description="Disordered" evidence="4">
    <location>
        <begin position="190"/>
        <end position="300"/>
    </location>
</feature>
<protein>
    <submittedName>
        <fullName evidence="7">Uncharacterized protein</fullName>
    </submittedName>
</protein>
<feature type="compositionally biased region" description="Low complexity" evidence="4">
    <location>
        <begin position="282"/>
        <end position="297"/>
    </location>
</feature>
<keyword evidence="8" id="KW-1185">Reference proteome</keyword>
<dbReference type="SMART" id="SM00487">
    <property type="entry name" value="DEXDc"/>
    <property type="match status" value="1"/>
</dbReference>
<dbReference type="PROSITE" id="PS51194">
    <property type="entry name" value="HELICASE_CTER"/>
    <property type="match status" value="1"/>
</dbReference>
<feature type="compositionally biased region" description="Low complexity" evidence="4">
    <location>
        <begin position="332"/>
        <end position="352"/>
    </location>
</feature>
<evidence type="ECO:0000313" key="7">
    <source>
        <dbReference type="EMBL" id="KAJ2002463.1"/>
    </source>
</evidence>
<feature type="domain" description="Helicase ATP-binding" evidence="5">
    <location>
        <begin position="392"/>
        <end position="558"/>
    </location>
</feature>
<dbReference type="InterPro" id="IPR038718">
    <property type="entry name" value="SNF2-like_sf"/>
</dbReference>
<feature type="compositionally biased region" description="Basic residues" evidence="4">
    <location>
        <begin position="265"/>
        <end position="280"/>
    </location>
</feature>
<dbReference type="Pfam" id="PF00176">
    <property type="entry name" value="SNF2-rel_dom"/>
    <property type="match status" value="1"/>
</dbReference>
<dbReference type="Gene3D" id="3.40.50.300">
    <property type="entry name" value="P-loop containing nucleotide triphosphate hydrolases"/>
    <property type="match status" value="2"/>
</dbReference>
<dbReference type="SUPFAM" id="SSF52540">
    <property type="entry name" value="P-loop containing nucleoside triphosphate hydrolases"/>
    <property type="match status" value="3"/>
</dbReference>
<dbReference type="AlphaFoldDB" id="A0A9W8BIR0"/>
<feature type="compositionally biased region" description="Polar residues" evidence="4">
    <location>
        <begin position="190"/>
        <end position="202"/>
    </location>
</feature>
<feature type="region of interest" description="Disordered" evidence="4">
    <location>
        <begin position="312"/>
        <end position="372"/>
    </location>
</feature>
<evidence type="ECO:0000256" key="3">
    <source>
        <dbReference type="ARBA" id="ARBA00022840"/>
    </source>
</evidence>
<dbReference type="OrthoDB" id="448448at2759"/>
<dbReference type="InterPro" id="IPR027417">
    <property type="entry name" value="P-loop_NTPase"/>
</dbReference>
<accession>A0A9W8BIR0</accession>
<feature type="domain" description="Helicase C-terminal" evidence="6">
    <location>
        <begin position="986"/>
        <end position="1153"/>
    </location>
</feature>